<gene>
    <name evidence="1" type="ORF">HO133_000013</name>
</gene>
<dbReference type="EMBL" id="JACCJB010000001">
    <property type="protein sequence ID" value="KAF6230754.1"/>
    <property type="molecule type" value="Genomic_DNA"/>
</dbReference>
<sequence length="641" mass="73234">MEDTPAPACEWKHFRDWALVVVSCQLNASQKGLEVETWNLASIIHTLSMEVYYPGHEKPKASVILFDLCELINWLNTINSFILPEFEFKQPLRTHISRQEIVEATQTAHKNGICMNRLWNLAVGGHEREEVDLPVLMRMLQSQNRTDSSDVETSHRSSGHDTCTAEVCCFSSIDSTRVQQLHKCSDKACDDILWFRTSGVQSECITWWLDDGEKSPYIVDSKKEPYMAISHVWSDGTGGGVQGDGHVNRCLFNYFRDIAISLGCRAIWWDTISIPSERVARQKAISRMHENFREASHTIIHDQSIVQSPWTDGGRSCLALVLSPWFTRAWTALELRLTHKGKVWVIYDDPSGYKLKNLDENILARHPAYSSRGHWIVSSLVEQLRQQQFNNIGDILKVLRTRNTSWPRDLMVVAGLLTEHKPETTKSDFIALITRAVIAGLVVIEESFLYHGHATMSQKGGWSWCPFSLLDVQLRTNADEYERIYVDEQGATTGYWKYRELEKGDTDKLQPYSFHISVHWQIRTALDQWENCLLLQHRYTSPKALLVIPLGSGISNIGGEDYHVLECQFVGTVYTLLEWGESFRITVRLGKLESEPIMNAKDCIDEYRGIKGPRMVMPPSGHDLISIREARKKLLAPSERA</sequence>
<dbReference type="AlphaFoldDB" id="A0A8H6FLI7"/>
<evidence type="ECO:0000313" key="1">
    <source>
        <dbReference type="EMBL" id="KAF6230754.1"/>
    </source>
</evidence>
<protein>
    <recommendedName>
        <fullName evidence="3">Heterokaryon incompatibility domain-containing protein</fullName>
    </recommendedName>
</protein>
<accession>A0A8H6FLI7</accession>
<evidence type="ECO:0008006" key="3">
    <source>
        <dbReference type="Google" id="ProtNLM"/>
    </source>
</evidence>
<proteinExistence type="predicted"/>
<dbReference type="PANTHER" id="PTHR39596">
    <property type="match status" value="1"/>
</dbReference>
<evidence type="ECO:0000313" key="2">
    <source>
        <dbReference type="Proteomes" id="UP000593566"/>
    </source>
</evidence>
<comment type="caution">
    <text evidence="1">The sequence shown here is derived from an EMBL/GenBank/DDBJ whole genome shotgun (WGS) entry which is preliminary data.</text>
</comment>
<name>A0A8H6FLI7_9LECA</name>
<dbReference type="Proteomes" id="UP000593566">
    <property type="component" value="Unassembled WGS sequence"/>
</dbReference>
<dbReference type="GeneID" id="59328432"/>
<dbReference type="RefSeq" id="XP_037157827.1">
    <property type="nucleotide sequence ID" value="XM_037290953.1"/>
</dbReference>
<keyword evidence="2" id="KW-1185">Reference proteome</keyword>
<dbReference type="PANTHER" id="PTHR39596:SF2">
    <property type="entry name" value="HET DOMAIN PROTEIN (AFU_ORTHOLOGUE AFUA_1G17550)-RELATED"/>
    <property type="match status" value="1"/>
</dbReference>
<reference evidence="1 2" key="1">
    <citation type="journal article" date="2020" name="Genomics">
        <title>Complete, high-quality genomes from long-read metagenomic sequencing of two wolf lichen thalli reveals enigmatic genome architecture.</title>
        <authorList>
            <person name="McKenzie S.K."/>
            <person name="Walston R.F."/>
            <person name="Allen J.L."/>
        </authorList>
    </citation>
    <scope>NUCLEOTIDE SEQUENCE [LARGE SCALE GENOMIC DNA]</scope>
    <source>
        <strain evidence="1">WasteWater1</strain>
    </source>
</reference>
<organism evidence="1 2">
    <name type="scientific">Letharia lupina</name>
    <dbReference type="NCBI Taxonomy" id="560253"/>
    <lineage>
        <taxon>Eukaryota</taxon>
        <taxon>Fungi</taxon>
        <taxon>Dikarya</taxon>
        <taxon>Ascomycota</taxon>
        <taxon>Pezizomycotina</taxon>
        <taxon>Lecanoromycetes</taxon>
        <taxon>OSLEUM clade</taxon>
        <taxon>Lecanoromycetidae</taxon>
        <taxon>Lecanorales</taxon>
        <taxon>Lecanorineae</taxon>
        <taxon>Parmeliaceae</taxon>
        <taxon>Letharia</taxon>
    </lineage>
</organism>